<dbReference type="SMART" id="SM00487">
    <property type="entry name" value="DEXDc"/>
    <property type="match status" value="1"/>
</dbReference>
<evidence type="ECO:0000256" key="9">
    <source>
        <dbReference type="ARBA" id="ARBA00024350"/>
    </source>
</evidence>
<dbReference type="SMART" id="SM00490">
    <property type="entry name" value="HELICc"/>
    <property type="match status" value="1"/>
</dbReference>
<comment type="subcellular location">
    <subcellularLocation>
        <location evidence="1">Nucleus</location>
    </subcellularLocation>
</comment>
<dbReference type="InterPro" id="IPR011545">
    <property type="entry name" value="DEAD/DEAH_box_helicase_dom"/>
</dbReference>
<dbReference type="GO" id="GO:0016787">
    <property type="term" value="F:hydrolase activity"/>
    <property type="evidence" value="ECO:0007669"/>
    <property type="project" value="UniProtKB-KW"/>
</dbReference>
<evidence type="ECO:0000256" key="10">
    <source>
        <dbReference type="PROSITE-ProRule" id="PRU00552"/>
    </source>
</evidence>
<dbReference type="CDD" id="cd18787">
    <property type="entry name" value="SF2_C_DEAD"/>
    <property type="match status" value="1"/>
</dbReference>
<evidence type="ECO:0000259" key="14">
    <source>
        <dbReference type="PROSITE" id="PS51194"/>
    </source>
</evidence>
<dbReference type="GO" id="GO:0010467">
    <property type="term" value="P:gene expression"/>
    <property type="evidence" value="ECO:0007669"/>
    <property type="project" value="UniProtKB-ARBA"/>
</dbReference>
<dbReference type="InterPro" id="IPR001650">
    <property type="entry name" value="Helicase_C-like"/>
</dbReference>
<dbReference type="Proteomes" id="UP000700596">
    <property type="component" value="Unassembled WGS sequence"/>
</dbReference>
<dbReference type="InterPro" id="IPR050079">
    <property type="entry name" value="DEAD_box_RNA_helicase"/>
</dbReference>
<dbReference type="Gene3D" id="3.40.50.300">
    <property type="entry name" value="P-loop containing nucleotide triphosphate hydrolases"/>
    <property type="match status" value="2"/>
</dbReference>
<feature type="short sequence motif" description="Q motif" evidence="10">
    <location>
        <begin position="120"/>
        <end position="148"/>
    </location>
</feature>
<comment type="caution">
    <text evidence="16">The sequence shown here is derived from an EMBL/GenBank/DDBJ whole genome shotgun (WGS) entry which is preliminary data.</text>
</comment>
<keyword evidence="3 11" id="KW-0547">Nucleotide-binding</keyword>
<dbReference type="InterPro" id="IPR044765">
    <property type="entry name" value="DDX47/Rrp3_DEADc"/>
</dbReference>
<feature type="domain" description="Helicase ATP-binding" evidence="13">
    <location>
        <begin position="151"/>
        <end position="323"/>
    </location>
</feature>
<dbReference type="PROSITE" id="PS00039">
    <property type="entry name" value="DEAD_ATP_HELICASE"/>
    <property type="match status" value="1"/>
</dbReference>
<dbReference type="InterPro" id="IPR027417">
    <property type="entry name" value="P-loop_NTPase"/>
</dbReference>
<dbReference type="InterPro" id="IPR000629">
    <property type="entry name" value="RNA-helicase_DEAD-box_CS"/>
</dbReference>
<evidence type="ECO:0000256" key="7">
    <source>
        <dbReference type="ARBA" id="ARBA00022884"/>
    </source>
</evidence>
<keyword evidence="7" id="KW-0694">RNA-binding</keyword>
<proteinExistence type="inferred from homology"/>
<dbReference type="PROSITE" id="PS51195">
    <property type="entry name" value="Q_MOTIF"/>
    <property type="match status" value="1"/>
</dbReference>
<evidence type="ECO:0000256" key="6">
    <source>
        <dbReference type="ARBA" id="ARBA00022840"/>
    </source>
</evidence>
<keyword evidence="6 11" id="KW-0067">ATP-binding</keyword>
<evidence type="ECO:0000256" key="11">
    <source>
        <dbReference type="RuleBase" id="RU000492"/>
    </source>
</evidence>
<protein>
    <submittedName>
        <fullName evidence="16">ATP-dependent rRNA helicase RRP3</fullName>
    </submittedName>
</protein>
<keyword evidence="17" id="KW-1185">Reference proteome</keyword>
<dbReference type="GO" id="GO:0042254">
    <property type="term" value="P:ribosome biogenesis"/>
    <property type="evidence" value="ECO:0007669"/>
    <property type="project" value="UniProtKB-KW"/>
</dbReference>
<dbReference type="GO" id="GO:0003723">
    <property type="term" value="F:RNA binding"/>
    <property type="evidence" value="ECO:0007669"/>
    <property type="project" value="UniProtKB-KW"/>
</dbReference>
<evidence type="ECO:0000313" key="17">
    <source>
        <dbReference type="Proteomes" id="UP000700596"/>
    </source>
</evidence>
<gene>
    <name evidence="16" type="ORF">B0J11DRAFT_517039</name>
</gene>
<dbReference type="GO" id="GO:0005634">
    <property type="term" value="C:nucleus"/>
    <property type="evidence" value="ECO:0007669"/>
    <property type="project" value="UniProtKB-SubCell"/>
</dbReference>
<feature type="compositionally biased region" description="Polar residues" evidence="12">
    <location>
        <begin position="37"/>
        <end position="49"/>
    </location>
</feature>
<dbReference type="AlphaFoldDB" id="A0A9P9ELA5"/>
<sequence length="544" mass="59496">MSETKRRRLNGNASSSFGTKGNKTSKPSTKPTIKAAITQTRKSNATSTKYLPKSSEPSRFVPNPIAKDDTESDAESFKSFGSSEGEDEQADASEDEEGEGAAESHETTSVTKTSKDVAKKTFADLGVREELCEACTNLGYKYPTPIQAEAIPLSLQGRDIIGLAETGSGKTASFVLPMLQALMEKPQANFGLILAPTRELAKQIQEQVEALGSVINVKCALLLGGLDMIPQAIALSKKPHVVVATPGRLLDHLENTKGFHLKQLKYLVMDEADRLLDLDFGPILDKILKVLPREHRRTALYSATMSSKIESLQRASLQNPCRVNISSSDHATVSNLLQRFIFLPYKHKDLYLISLVNDAIGHSVIIFTRTVNEAQRVGILLRTLGFGAIPLHGQLSQSARLGALAKFKSRSRDILVATDVAARGLDIPSVDLVINLDLPADSKTYVHRVGRTARAGKSGKALSFVSQYDVEVWMRIEKALGKQIEQENIAKDEVMVLAERVAEAQRVAIKEMKDIHDSRGKRGGGMSRHGRGKRGRDDMDQEEG</sequence>
<dbReference type="PROSITE" id="PS51192">
    <property type="entry name" value="HELICASE_ATP_BIND_1"/>
    <property type="match status" value="1"/>
</dbReference>
<dbReference type="OrthoDB" id="10261904at2759"/>
<evidence type="ECO:0000256" key="8">
    <source>
        <dbReference type="ARBA" id="ARBA00023242"/>
    </source>
</evidence>
<dbReference type="GO" id="GO:0003724">
    <property type="term" value="F:RNA helicase activity"/>
    <property type="evidence" value="ECO:0007669"/>
    <property type="project" value="InterPro"/>
</dbReference>
<evidence type="ECO:0000256" key="5">
    <source>
        <dbReference type="ARBA" id="ARBA00022806"/>
    </source>
</evidence>
<evidence type="ECO:0000313" key="16">
    <source>
        <dbReference type="EMBL" id="KAH7139538.1"/>
    </source>
</evidence>
<keyword evidence="5 11" id="KW-0347">Helicase</keyword>
<dbReference type="EMBL" id="JAGMWT010000001">
    <property type="protein sequence ID" value="KAH7139538.1"/>
    <property type="molecule type" value="Genomic_DNA"/>
</dbReference>
<feature type="region of interest" description="Disordered" evidence="12">
    <location>
        <begin position="512"/>
        <end position="544"/>
    </location>
</feature>
<dbReference type="PANTHER" id="PTHR47959">
    <property type="entry name" value="ATP-DEPENDENT RNA HELICASE RHLE-RELATED"/>
    <property type="match status" value="1"/>
</dbReference>
<reference evidence="16" key="1">
    <citation type="journal article" date="2021" name="Nat. Commun.">
        <title>Genetic determinants of endophytism in the Arabidopsis root mycobiome.</title>
        <authorList>
            <person name="Mesny F."/>
            <person name="Miyauchi S."/>
            <person name="Thiergart T."/>
            <person name="Pickel B."/>
            <person name="Atanasova L."/>
            <person name="Karlsson M."/>
            <person name="Huettel B."/>
            <person name="Barry K.W."/>
            <person name="Haridas S."/>
            <person name="Chen C."/>
            <person name="Bauer D."/>
            <person name="Andreopoulos W."/>
            <person name="Pangilinan J."/>
            <person name="LaButti K."/>
            <person name="Riley R."/>
            <person name="Lipzen A."/>
            <person name="Clum A."/>
            <person name="Drula E."/>
            <person name="Henrissat B."/>
            <person name="Kohler A."/>
            <person name="Grigoriev I.V."/>
            <person name="Martin F.M."/>
            <person name="Hacquard S."/>
        </authorList>
    </citation>
    <scope>NUCLEOTIDE SEQUENCE</scope>
    <source>
        <strain evidence="16">MPI-CAGE-CH-0243</strain>
    </source>
</reference>
<dbReference type="InterPro" id="IPR014014">
    <property type="entry name" value="RNA_helicase_DEAD_Q_motif"/>
</dbReference>
<keyword evidence="4 11" id="KW-0378">Hydrolase</keyword>
<dbReference type="Pfam" id="PF00270">
    <property type="entry name" value="DEAD"/>
    <property type="match status" value="1"/>
</dbReference>
<dbReference type="Pfam" id="PF00271">
    <property type="entry name" value="Helicase_C"/>
    <property type="match status" value="1"/>
</dbReference>
<feature type="region of interest" description="Disordered" evidence="12">
    <location>
        <begin position="1"/>
        <end position="115"/>
    </location>
</feature>
<evidence type="ECO:0000259" key="13">
    <source>
        <dbReference type="PROSITE" id="PS51192"/>
    </source>
</evidence>
<dbReference type="PROSITE" id="PS51194">
    <property type="entry name" value="HELICASE_CTER"/>
    <property type="match status" value="1"/>
</dbReference>
<dbReference type="SUPFAM" id="SSF52540">
    <property type="entry name" value="P-loop containing nucleoside triphosphate hydrolases"/>
    <property type="match status" value="1"/>
</dbReference>
<feature type="compositionally biased region" description="Acidic residues" evidence="12">
    <location>
        <begin position="84"/>
        <end position="100"/>
    </location>
</feature>
<dbReference type="PANTHER" id="PTHR47959:SF20">
    <property type="entry name" value="RNA HELICASE"/>
    <property type="match status" value="1"/>
</dbReference>
<dbReference type="InterPro" id="IPR014001">
    <property type="entry name" value="Helicase_ATP-bd"/>
</dbReference>
<organism evidence="16 17">
    <name type="scientific">Dendryphion nanum</name>
    <dbReference type="NCBI Taxonomy" id="256645"/>
    <lineage>
        <taxon>Eukaryota</taxon>
        <taxon>Fungi</taxon>
        <taxon>Dikarya</taxon>
        <taxon>Ascomycota</taxon>
        <taxon>Pezizomycotina</taxon>
        <taxon>Dothideomycetes</taxon>
        <taxon>Pleosporomycetidae</taxon>
        <taxon>Pleosporales</taxon>
        <taxon>Torulaceae</taxon>
        <taxon>Dendryphion</taxon>
    </lineage>
</organism>
<keyword evidence="8" id="KW-0539">Nucleus</keyword>
<evidence type="ECO:0000256" key="1">
    <source>
        <dbReference type="ARBA" id="ARBA00004123"/>
    </source>
</evidence>
<evidence type="ECO:0000256" key="3">
    <source>
        <dbReference type="ARBA" id="ARBA00022741"/>
    </source>
</evidence>
<comment type="similarity">
    <text evidence="9">Belongs to the DEAD box helicase family. DDX47/RRP3 subfamily.</text>
</comment>
<feature type="domain" description="DEAD-box RNA helicase Q" evidence="15">
    <location>
        <begin position="120"/>
        <end position="148"/>
    </location>
</feature>
<feature type="domain" description="Helicase C-terminal" evidence="14">
    <location>
        <begin position="351"/>
        <end position="495"/>
    </location>
</feature>
<dbReference type="GO" id="GO:0005524">
    <property type="term" value="F:ATP binding"/>
    <property type="evidence" value="ECO:0007669"/>
    <property type="project" value="UniProtKB-KW"/>
</dbReference>
<keyword evidence="2" id="KW-0690">Ribosome biogenesis</keyword>
<evidence type="ECO:0000259" key="15">
    <source>
        <dbReference type="PROSITE" id="PS51195"/>
    </source>
</evidence>
<accession>A0A9P9ELA5</accession>
<dbReference type="CDD" id="cd17954">
    <property type="entry name" value="DEADc_DDX47"/>
    <property type="match status" value="1"/>
</dbReference>
<feature type="compositionally biased region" description="Low complexity" evidence="12">
    <location>
        <begin position="18"/>
        <end position="32"/>
    </location>
</feature>
<name>A0A9P9ELA5_9PLEO</name>
<evidence type="ECO:0000256" key="2">
    <source>
        <dbReference type="ARBA" id="ARBA00022517"/>
    </source>
</evidence>
<evidence type="ECO:0000256" key="12">
    <source>
        <dbReference type="SAM" id="MobiDB-lite"/>
    </source>
</evidence>
<dbReference type="GO" id="GO:0005829">
    <property type="term" value="C:cytosol"/>
    <property type="evidence" value="ECO:0007669"/>
    <property type="project" value="TreeGrafter"/>
</dbReference>
<evidence type="ECO:0000256" key="4">
    <source>
        <dbReference type="ARBA" id="ARBA00022801"/>
    </source>
</evidence>